<keyword evidence="2 4" id="KW-0560">Oxidoreductase</keyword>
<organism evidence="4 5">
    <name type="scientific">Mycobacteroides abscessus</name>
    <dbReference type="NCBI Taxonomy" id="36809"/>
    <lineage>
        <taxon>Bacteria</taxon>
        <taxon>Bacillati</taxon>
        <taxon>Actinomycetota</taxon>
        <taxon>Actinomycetes</taxon>
        <taxon>Mycobacteriales</taxon>
        <taxon>Mycobacteriaceae</taxon>
        <taxon>Mycobacteroides</taxon>
    </lineage>
</organism>
<dbReference type="Proteomes" id="UP000045782">
    <property type="component" value="Unassembled WGS sequence"/>
</dbReference>
<dbReference type="PANTHER" id="PTHR43673">
    <property type="entry name" value="NAD(P)H NITROREDUCTASE YDGI-RELATED"/>
    <property type="match status" value="1"/>
</dbReference>
<gene>
    <name evidence="4" type="primary">nox_1</name>
    <name evidence="4" type="ORF">ERS075579_01734</name>
</gene>
<feature type="domain" description="Nitroreductase" evidence="3">
    <location>
        <begin position="13"/>
        <end position="192"/>
    </location>
</feature>
<dbReference type="CDD" id="cd02062">
    <property type="entry name" value="Nitro_FMN_reductase"/>
    <property type="match status" value="1"/>
</dbReference>
<comment type="similarity">
    <text evidence="1">Belongs to the nitroreductase family.</text>
</comment>
<dbReference type="Gene3D" id="3.40.109.10">
    <property type="entry name" value="NADH Oxidase"/>
    <property type="match status" value="1"/>
</dbReference>
<proteinExistence type="inferred from homology"/>
<dbReference type="EC" id="1.6.99.3" evidence="4"/>
<sequence length="237" mass="25797">MELYDVMRTTFAAREFTRDPLPDNVLDRILDNARFAPSGGNRQAGHVIVVKDPATRESLVEATKPGARRYFAQVVAGESPWNPVSPTRVNPETIAATVVPESVAAPLRTAGAVLVVCVDLRLVAAVDQDLERVGVVGGASIYPLVWNILLAARAEGYGGTLTTMAVAEEPKVRELLGIPDTYAVAAVLPIGKPVKQLTRLRRNRAAEFVTRERFDGPPWQTTTGEHHSESPQYPRSH</sequence>
<dbReference type="SUPFAM" id="SSF55469">
    <property type="entry name" value="FMN-dependent nitroreductase-like"/>
    <property type="match status" value="1"/>
</dbReference>
<dbReference type="Pfam" id="PF00881">
    <property type="entry name" value="Nitroreductase"/>
    <property type="match status" value="1"/>
</dbReference>
<dbReference type="AlphaFoldDB" id="A0A0U0ZJF5"/>
<evidence type="ECO:0000259" key="3">
    <source>
        <dbReference type="Pfam" id="PF00881"/>
    </source>
</evidence>
<evidence type="ECO:0000256" key="2">
    <source>
        <dbReference type="ARBA" id="ARBA00023002"/>
    </source>
</evidence>
<name>A0A0U0ZJF5_9MYCO</name>
<evidence type="ECO:0000313" key="5">
    <source>
        <dbReference type="Proteomes" id="UP000045782"/>
    </source>
</evidence>
<evidence type="ECO:0000313" key="4">
    <source>
        <dbReference type="EMBL" id="CPV46230.1"/>
    </source>
</evidence>
<protein>
    <submittedName>
        <fullName evidence="4">Nitroreductase</fullName>
        <ecNumber evidence="4">1.6.99.3</ecNumber>
    </submittedName>
</protein>
<evidence type="ECO:0000256" key="1">
    <source>
        <dbReference type="ARBA" id="ARBA00007118"/>
    </source>
</evidence>
<dbReference type="InterPro" id="IPR000415">
    <property type="entry name" value="Nitroreductase-like"/>
</dbReference>
<dbReference type="GO" id="GO:0016491">
    <property type="term" value="F:oxidoreductase activity"/>
    <property type="evidence" value="ECO:0007669"/>
    <property type="project" value="UniProtKB-KW"/>
</dbReference>
<dbReference type="EMBL" id="CSWP01000003">
    <property type="protein sequence ID" value="CPV46230.1"/>
    <property type="molecule type" value="Genomic_DNA"/>
</dbReference>
<reference evidence="4 5" key="1">
    <citation type="submission" date="2015-03" db="EMBL/GenBank/DDBJ databases">
        <authorList>
            <person name="Murphy D."/>
        </authorList>
    </citation>
    <scope>NUCLEOTIDE SEQUENCE [LARGE SCALE GENOMIC DNA]</scope>
    <source>
        <strain evidence="4 5">PAP088</strain>
    </source>
</reference>
<dbReference type="InterPro" id="IPR029479">
    <property type="entry name" value="Nitroreductase"/>
</dbReference>
<dbReference type="RefSeq" id="WP_016343733.1">
    <property type="nucleotide sequence ID" value="NZ_AP022621.1"/>
</dbReference>
<accession>A0A0U0ZJF5</accession>
<dbReference type="PANTHER" id="PTHR43673:SF10">
    <property type="entry name" value="NADH DEHYDROGENASE_NAD(P)H NITROREDUCTASE XCC3605-RELATED"/>
    <property type="match status" value="1"/>
</dbReference>